<evidence type="ECO:0000256" key="2">
    <source>
        <dbReference type="ARBA" id="ARBA00022857"/>
    </source>
</evidence>
<gene>
    <name evidence="4" type="ORF">PT974_11337</name>
</gene>
<dbReference type="InterPro" id="IPR036291">
    <property type="entry name" value="NAD(P)-bd_dom_sf"/>
</dbReference>
<protein>
    <submittedName>
        <fullName evidence="4">Short-chain dehydrogenase/reductase tropE</fullName>
    </submittedName>
</protein>
<dbReference type="EMBL" id="JAVFKD010000016">
    <property type="protein sequence ID" value="KAK5987213.1"/>
    <property type="molecule type" value="Genomic_DNA"/>
</dbReference>
<sequence>MSDKEIVFITGANKGIGYETVKALFQSPKSYHVFLGTRSVANGDAAVAQLSKEVPRTSSTVEVVQIDIEDDESITRAAELVKGKTGRIDVLVNNAGAAFDTTFVNDASRWRTLFNQSFNVNVTGTQVFMPSWSGGVAGGWPKDDNFTAIQAYKTVKTGLNMLMLTWYQILKADGVKTWAISPGFLATDLGEKKEMLKKVGAGDPSIGGS</sequence>
<dbReference type="PANTHER" id="PTHR43963:SF6">
    <property type="entry name" value="CHAIN DEHYDROGENASE FAMILY PROTEIN, PUTATIVE (AFU_ORTHOLOGUE AFUA_3G15350)-RELATED"/>
    <property type="match status" value="1"/>
</dbReference>
<dbReference type="PANTHER" id="PTHR43963">
    <property type="entry name" value="CARBONYL REDUCTASE 1-RELATED"/>
    <property type="match status" value="1"/>
</dbReference>
<evidence type="ECO:0000256" key="1">
    <source>
        <dbReference type="ARBA" id="ARBA00006484"/>
    </source>
</evidence>
<evidence type="ECO:0000313" key="4">
    <source>
        <dbReference type="EMBL" id="KAK5987213.1"/>
    </source>
</evidence>
<comment type="caution">
    <text evidence="4">The sequence shown here is derived from an EMBL/GenBank/DDBJ whole genome shotgun (WGS) entry which is preliminary data.</text>
</comment>
<dbReference type="InterPro" id="IPR002347">
    <property type="entry name" value="SDR_fam"/>
</dbReference>
<dbReference type="Proteomes" id="UP001338125">
    <property type="component" value="Unassembled WGS sequence"/>
</dbReference>
<proteinExistence type="inferred from homology"/>
<evidence type="ECO:0000256" key="3">
    <source>
        <dbReference type="ARBA" id="ARBA00023002"/>
    </source>
</evidence>
<dbReference type="SUPFAM" id="SSF51735">
    <property type="entry name" value="NAD(P)-binding Rossmann-fold domains"/>
    <property type="match status" value="1"/>
</dbReference>
<evidence type="ECO:0000313" key="5">
    <source>
        <dbReference type="Proteomes" id="UP001338125"/>
    </source>
</evidence>
<keyword evidence="3" id="KW-0560">Oxidoreductase</keyword>
<dbReference type="Pfam" id="PF00106">
    <property type="entry name" value="adh_short"/>
    <property type="match status" value="1"/>
</dbReference>
<accession>A0ABR0S4X3</accession>
<organism evidence="4 5">
    <name type="scientific">Cladobotryum mycophilum</name>
    <dbReference type="NCBI Taxonomy" id="491253"/>
    <lineage>
        <taxon>Eukaryota</taxon>
        <taxon>Fungi</taxon>
        <taxon>Dikarya</taxon>
        <taxon>Ascomycota</taxon>
        <taxon>Pezizomycotina</taxon>
        <taxon>Sordariomycetes</taxon>
        <taxon>Hypocreomycetidae</taxon>
        <taxon>Hypocreales</taxon>
        <taxon>Hypocreaceae</taxon>
        <taxon>Cladobotryum</taxon>
    </lineage>
</organism>
<reference evidence="4 5" key="1">
    <citation type="submission" date="2024-01" db="EMBL/GenBank/DDBJ databases">
        <title>Complete genome of Cladobotryum mycophilum ATHUM6906.</title>
        <authorList>
            <person name="Christinaki A.C."/>
            <person name="Myridakis A.I."/>
            <person name="Kouvelis V.N."/>
        </authorList>
    </citation>
    <scope>NUCLEOTIDE SEQUENCE [LARGE SCALE GENOMIC DNA]</scope>
    <source>
        <strain evidence="4 5">ATHUM6906</strain>
    </source>
</reference>
<dbReference type="Gene3D" id="3.40.50.720">
    <property type="entry name" value="NAD(P)-binding Rossmann-like Domain"/>
    <property type="match status" value="1"/>
</dbReference>
<keyword evidence="2" id="KW-0521">NADP</keyword>
<name>A0ABR0S4X3_9HYPO</name>
<keyword evidence="5" id="KW-1185">Reference proteome</keyword>
<comment type="similarity">
    <text evidence="1">Belongs to the short-chain dehydrogenases/reductases (SDR) family.</text>
</comment>
<dbReference type="PRINTS" id="PR00081">
    <property type="entry name" value="GDHRDH"/>
</dbReference>